<keyword evidence="9" id="KW-0833">Ubl conjugation pathway</keyword>
<dbReference type="Pfam" id="PF04757">
    <property type="entry name" value="Pex2_Pex12"/>
    <property type="match status" value="1"/>
</dbReference>
<dbReference type="Proteomes" id="UP000007431">
    <property type="component" value="Unassembled WGS sequence"/>
</dbReference>
<dbReference type="GO" id="GO:0005778">
    <property type="term" value="C:peroxisomal membrane"/>
    <property type="evidence" value="ECO:0007669"/>
    <property type="project" value="UniProtKB-SubCell"/>
</dbReference>
<evidence type="ECO:0000256" key="10">
    <source>
        <dbReference type="ARBA" id="ARBA00022833"/>
    </source>
</evidence>
<evidence type="ECO:0000313" key="20">
    <source>
        <dbReference type="Proteomes" id="UP000007431"/>
    </source>
</evidence>
<evidence type="ECO:0000256" key="15">
    <source>
        <dbReference type="ARBA" id="ARBA00032511"/>
    </source>
</evidence>
<keyword evidence="20" id="KW-1185">Reference proteome</keyword>
<comment type="catalytic activity">
    <reaction evidence="16">
        <text>[E2 ubiquitin-conjugating enzyme]-S-ubiquitinyl-L-cysteine + [acceptor protein]-L-cysteine = [E2 ubiquitin-conjugating enzyme]-L-cysteine + [acceptor protein]-S-ubiquitinyl-L-cysteine.</text>
        <dbReference type="EC" id="2.3.2.36"/>
    </reaction>
</comment>
<dbReference type="InterPro" id="IPR006845">
    <property type="entry name" value="Pex_N"/>
</dbReference>
<proteinExistence type="inferred from homology"/>
<keyword evidence="14" id="KW-0576">Peroxisome</keyword>
<keyword evidence="12" id="KW-1133">Transmembrane helix</keyword>
<evidence type="ECO:0000256" key="9">
    <source>
        <dbReference type="ARBA" id="ARBA00022786"/>
    </source>
</evidence>
<evidence type="ECO:0000256" key="5">
    <source>
        <dbReference type="ARBA" id="ARBA00022679"/>
    </source>
</evidence>
<accession>D8PPH5</accession>
<evidence type="ECO:0000256" key="17">
    <source>
        <dbReference type="ARBA" id="ARBA00034523"/>
    </source>
</evidence>
<dbReference type="eggNOG" id="KOG2879">
    <property type="taxonomic scope" value="Eukaryota"/>
</dbReference>
<evidence type="ECO:0000313" key="19">
    <source>
        <dbReference type="EMBL" id="EFJ01626.1"/>
    </source>
</evidence>
<dbReference type="HOGENOM" id="CLU_024591_0_0_1"/>
<dbReference type="OrthoDB" id="1701437at2759"/>
<evidence type="ECO:0000256" key="13">
    <source>
        <dbReference type="ARBA" id="ARBA00023136"/>
    </source>
</evidence>
<keyword evidence="7" id="KW-0479">Metal-binding</keyword>
<dbReference type="GeneID" id="9585886"/>
<dbReference type="GO" id="GO:0008270">
    <property type="term" value="F:zinc ion binding"/>
    <property type="evidence" value="ECO:0007669"/>
    <property type="project" value="UniProtKB-KW"/>
</dbReference>
<evidence type="ECO:0000256" key="6">
    <source>
        <dbReference type="ARBA" id="ARBA00022692"/>
    </source>
</evidence>
<evidence type="ECO:0000256" key="3">
    <source>
        <dbReference type="ARBA" id="ARBA00008704"/>
    </source>
</evidence>
<comment type="subcellular location">
    <subcellularLocation>
        <location evidence="1">Peroxisome membrane</location>
        <topology evidence="1">Multi-pass membrane protein</topology>
    </subcellularLocation>
</comment>
<keyword evidence="8" id="KW-0863">Zinc-finger</keyword>
<evidence type="ECO:0000256" key="14">
    <source>
        <dbReference type="ARBA" id="ARBA00023140"/>
    </source>
</evidence>
<evidence type="ECO:0000256" key="4">
    <source>
        <dbReference type="ARBA" id="ARBA00022448"/>
    </source>
</evidence>
<dbReference type="PANTHER" id="PTHR48178">
    <property type="entry name" value="PEROXISOME BIOGENESIS FACTOR 2"/>
    <property type="match status" value="1"/>
</dbReference>
<dbReference type="GO" id="GO:0061630">
    <property type="term" value="F:ubiquitin protein ligase activity"/>
    <property type="evidence" value="ECO:0007669"/>
    <property type="project" value="UniProtKB-EC"/>
</dbReference>
<dbReference type="EMBL" id="GL377302">
    <property type="protein sequence ID" value="EFJ01626.1"/>
    <property type="molecule type" value="Genomic_DNA"/>
</dbReference>
<evidence type="ECO:0000259" key="18">
    <source>
        <dbReference type="Pfam" id="PF04757"/>
    </source>
</evidence>
<keyword evidence="11" id="KW-0653">Protein transport</keyword>
<evidence type="ECO:0000256" key="7">
    <source>
        <dbReference type="ARBA" id="ARBA00022723"/>
    </source>
</evidence>
<dbReference type="STRING" id="578458.D8PPH5"/>
<dbReference type="InParanoid" id="D8PPH5"/>
<evidence type="ECO:0000256" key="2">
    <source>
        <dbReference type="ARBA" id="ARBA00004906"/>
    </source>
</evidence>
<comment type="pathway">
    <text evidence="2">Protein modification; protein ubiquitination.</text>
</comment>
<keyword evidence="5" id="KW-0808">Transferase</keyword>
<evidence type="ECO:0000256" key="16">
    <source>
        <dbReference type="ARBA" id="ARBA00034438"/>
    </source>
</evidence>
<dbReference type="KEGG" id="scm:SCHCO_02747415"/>
<protein>
    <recommendedName>
        <fullName evidence="17">RING-type E3 ubiquitin transferase (cysteine targeting)</fullName>
        <ecNumber evidence="17">2.3.2.36</ecNumber>
    </recommendedName>
    <alternativeName>
        <fullName evidence="15">Peroxin-2</fullName>
    </alternativeName>
</protein>
<comment type="similarity">
    <text evidence="3">Belongs to the pex2/pex10/pex12 family.</text>
</comment>
<dbReference type="PANTHER" id="PTHR48178:SF1">
    <property type="entry name" value="PEROXISOME BIOGENESIS FACTOR 2"/>
    <property type="match status" value="1"/>
</dbReference>
<dbReference type="RefSeq" id="XP_003036528.1">
    <property type="nucleotide sequence ID" value="XM_003036482.1"/>
</dbReference>
<keyword evidence="6" id="KW-0812">Transmembrane</keyword>
<dbReference type="GO" id="GO:0016567">
    <property type="term" value="P:protein ubiquitination"/>
    <property type="evidence" value="ECO:0007669"/>
    <property type="project" value="UniProtKB-ARBA"/>
</dbReference>
<dbReference type="AlphaFoldDB" id="D8PPH5"/>
<keyword evidence="4" id="KW-0813">Transport</keyword>
<dbReference type="VEuPathDB" id="FungiDB:SCHCODRAFT_02747415"/>
<dbReference type="GO" id="GO:0016562">
    <property type="term" value="P:protein import into peroxisome matrix, receptor recycling"/>
    <property type="evidence" value="ECO:0007669"/>
    <property type="project" value="UniProtKB-ARBA"/>
</dbReference>
<keyword evidence="13" id="KW-0472">Membrane</keyword>
<keyword evidence="10" id="KW-0862">Zinc</keyword>
<dbReference type="InterPro" id="IPR025654">
    <property type="entry name" value="PEX2/10"/>
</dbReference>
<sequence>MSGRAAWEDAWERALPRISSLRTSIAINPIVSRVTRVGKLDSELLDQELVQLLEEPLKKALALLNNNLRAQFQPELTLLIQLTLYKLSIWNQGASYGARLQDLRYTAPKNTARQARAPSGLPRRLLLLHGAATLLIPYLHGKLRTYALSKAWPDAPSSDRRRKLWELLTSLESSYAAFSLANFVAFLWNGRYRTIADRLCKLELTPSSRASQRNVSYEFMNRQMVWHAFTEFLLFFLPLINARAVRRRLSSAMTTVTDAFTITSRSGPTKRHRRGKYWSLPEDQCAICAENAAYNFNLADSSNALTSLAGASASTSMPESSSEPPQFPINVPYAASCGDVYCYHCLAERLMRVTDEGGAAQGWECLRCGQGVHTGERWVAPIEYVSSGDSMSEYDFTSDMEATDLSGSLVSGSYSDDLSSPEGNQ</sequence>
<evidence type="ECO:0000256" key="12">
    <source>
        <dbReference type="ARBA" id="ARBA00022989"/>
    </source>
</evidence>
<dbReference type="EC" id="2.3.2.36" evidence="17"/>
<reference evidence="19 20" key="1">
    <citation type="journal article" date="2010" name="Nat. Biotechnol.">
        <title>Genome sequence of the model mushroom Schizophyllum commune.</title>
        <authorList>
            <person name="Ohm R.A."/>
            <person name="de Jong J.F."/>
            <person name="Lugones L.G."/>
            <person name="Aerts A."/>
            <person name="Kothe E."/>
            <person name="Stajich J.E."/>
            <person name="de Vries R.P."/>
            <person name="Record E."/>
            <person name="Levasseur A."/>
            <person name="Baker S.E."/>
            <person name="Bartholomew K.A."/>
            <person name="Coutinho P.M."/>
            <person name="Erdmann S."/>
            <person name="Fowler T.J."/>
            <person name="Gathman A.C."/>
            <person name="Lombard V."/>
            <person name="Henrissat B."/>
            <person name="Knabe N."/>
            <person name="Kuees U."/>
            <person name="Lilly W.W."/>
            <person name="Lindquist E."/>
            <person name="Lucas S."/>
            <person name="Magnuson J.K."/>
            <person name="Piumi F."/>
            <person name="Raudaskoski M."/>
            <person name="Salamov A."/>
            <person name="Schmutz J."/>
            <person name="Schwarze F.W.M.R."/>
            <person name="vanKuyk P.A."/>
            <person name="Horton J.S."/>
            <person name="Grigoriev I.V."/>
            <person name="Woesten H.A.B."/>
        </authorList>
    </citation>
    <scope>NUCLEOTIDE SEQUENCE [LARGE SCALE GENOMIC DNA]</scope>
    <source>
        <strain evidence="20">H4-8 / FGSC 9210</strain>
    </source>
</reference>
<evidence type="ECO:0000256" key="8">
    <source>
        <dbReference type="ARBA" id="ARBA00022771"/>
    </source>
</evidence>
<evidence type="ECO:0000256" key="11">
    <source>
        <dbReference type="ARBA" id="ARBA00022927"/>
    </source>
</evidence>
<evidence type="ECO:0000256" key="1">
    <source>
        <dbReference type="ARBA" id="ARBA00004585"/>
    </source>
</evidence>
<organism evidence="20">
    <name type="scientific">Schizophyllum commune (strain H4-8 / FGSC 9210)</name>
    <name type="common">Split gill fungus</name>
    <dbReference type="NCBI Taxonomy" id="578458"/>
    <lineage>
        <taxon>Eukaryota</taxon>
        <taxon>Fungi</taxon>
        <taxon>Dikarya</taxon>
        <taxon>Basidiomycota</taxon>
        <taxon>Agaricomycotina</taxon>
        <taxon>Agaricomycetes</taxon>
        <taxon>Agaricomycetidae</taxon>
        <taxon>Agaricales</taxon>
        <taxon>Schizophyllaceae</taxon>
        <taxon>Schizophyllum</taxon>
    </lineage>
</organism>
<gene>
    <name evidence="19" type="ORF">SCHCODRAFT_49717</name>
</gene>
<name>D8PPH5_SCHCM</name>
<feature type="domain" description="Pex N-terminal" evidence="18">
    <location>
        <begin position="46"/>
        <end position="251"/>
    </location>
</feature>
<dbReference type="OMA" id="WHGLMEL"/>